<dbReference type="Gene3D" id="2.60.40.10">
    <property type="entry name" value="Immunoglobulins"/>
    <property type="match status" value="1"/>
</dbReference>
<reference evidence="1 2" key="1">
    <citation type="journal article" date="2019" name="Commun. Biol.">
        <title>The bagworm genome reveals a unique fibroin gene that provides high tensile strength.</title>
        <authorList>
            <person name="Kono N."/>
            <person name="Nakamura H."/>
            <person name="Ohtoshi R."/>
            <person name="Tomita M."/>
            <person name="Numata K."/>
            <person name="Arakawa K."/>
        </authorList>
    </citation>
    <scope>NUCLEOTIDE SEQUENCE [LARGE SCALE GENOMIC DNA]</scope>
</reference>
<dbReference type="OrthoDB" id="10062932at2759"/>
<proteinExistence type="predicted"/>
<sequence>MGQHGAHHICVPYFIQNRAAVHARVTNVVLKRLKLTTSFPLPEYNLWLRPYIGLVPQSDLDAVATEQPVNLWRKVVVPGDVNDGPIHSALYTVRGLRPSTVYEAMVTSRNSFGWSKPSAVLHFATEPGVTGSRPATSDYSELPTPILEDLEERSTDTSLAQVSEQTSAYPDSAARENLTFLVILFCTVTWTLS</sequence>
<name>A0A4C1UKI6_EUMVA</name>
<dbReference type="STRING" id="151549.A0A4C1UKI6"/>
<dbReference type="CDD" id="cd00063">
    <property type="entry name" value="FN3"/>
    <property type="match status" value="1"/>
</dbReference>
<organism evidence="1 2">
    <name type="scientific">Eumeta variegata</name>
    <name type="common">Bagworm moth</name>
    <name type="synonym">Eumeta japonica</name>
    <dbReference type="NCBI Taxonomy" id="151549"/>
    <lineage>
        <taxon>Eukaryota</taxon>
        <taxon>Metazoa</taxon>
        <taxon>Ecdysozoa</taxon>
        <taxon>Arthropoda</taxon>
        <taxon>Hexapoda</taxon>
        <taxon>Insecta</taxon>
        <taxon>Pterygota</taxon>
        <taxon>Neoptera</taxon>
        <taxon>Endopterygota</taxon>
        <taxon>Lepidoptera</taxon>
        <taxon>Glossata</taxon>
        <taxon>Ditrysia</taxon>
        <taxon>Tineoidea</taxon>
        <taxon>Psychidae</taxon>
        <taxon>Oiketicinae</taxon>
        <taxon>Eumeta</taxon>
    </lineage>
</organism>
<dbReference type="AlphaFoldDB" id="A0A4C1UKI6"/>
<dbReference type="InterPro" id="IPR036116">
    <property type="entry name" value="FN3_sf"/>
</dbReference>
<dbReference type="SUPFAM" id="SSF49265">
    <property type="entry name" value="Fibronectin type III"/>
    <property type="match status" value="1"/>
</dbReference>
<gene>
    <name evidence="1" type="ORF">EVAR_16408_1</name>
</gene>
<evidence type="ECO:0000313" key="2">
    <source>
        <dbReference type="Proteomes" id="UP000299102"/>
    </source>
</evidence>
<accession>A0A4C1UKI6</accession>
<dbReference type="EMBL" id="BGZK01000186">
    <property type="protein sequence ID" value="GBP26829.1"/>
    <property type="molecule type" value="Genomic_DNA"/>
</dbReference>
<dbReference type="InterPro" id="IPR003961">
    <property type="entry name" value="FN3_dom"/>
</dbReference>
<keyword evidence="2" id="KW-1185">Reference proteome</keyword>
<dbReference type="InterPro" id="IPR013783">
    <property type="entry name" value="Ig-like_fold"/>
</dbReference>
<evidence type="ECO:0008006" key="3">
    <source>
        <dbReference type="Google" id="ProtNLM"/>
    </source>
</evidence>
<comment type="caution">
    <text evidence="1">The sequence shown here is derived from an EMBL/GenBank/DDBJ whole genome shotgun (WGS) entry which is preliminary data.</text>
</comment>
<dbReference type="Proteomes" id="UP000299102">
    <property type="component" value="Unassembled WGS sequence"/>
</dbReference>
<protein>
    <recommendedName>
        <fullName evidence="3">Fibronectin type-III domain-containing protein</fullName>
    </recommendedName>
</protein>
<evidence type="ECO:0000313" key="1">
    <source>
        <dbReference type="EMBL" id="GBP26829.1"/>
    </source>
</evidence>